<protein>
    <submittedName>
        <fullName evidence="14">Putative sterol regulatory element binding protein</fullName>
    </submittedName>
</protein>
<dbReference type="PROSITE" id="PS00678">
    <property type="entry name" value="WD_REPEATS_1"/>
    <property type="match status" value="1"/>
</dbReference>
<keyword evidence="3 11" id="KW-0812">Transmembrane</keyword>
<organism evidence="14">
    <name type="scientific">Rhodnius neglectus</name>
    <dbReference type="NCBI Taxonomy" id="72488"/>
    <lineage>
        <taxon>Eukaryota</taxon>
        <taxon>Metazoa</taxon>
        <taxon>Ecdysozoa</taxon>
        <taxon>Arthropoda</taxon>
        <taxon>Hexapoda</taxon>
        <taxon>Insecta</taxon>
        <taxon>Pterygota</taxon>
        <taxon>Neoptera</taxon>
        <taxon>Paraneoptera</taxon>
        <taxon>Hemiptera</taxon>
        <taxon>Heteroptera</taxon>
        <taxon>Panheteroptera</taxon>
        <taxon>Cimicomorpha</taxon>
        <taxon>Reduviidae</taxon>
        <taxon>Triatominae</taxon>
        <taxon>Rhodnius</taxon>
    </lineage>
</organism>
<dbReference type="PANTHER" id="PTHR46378">
    <property type="entry name" value="STEROL REGULATORY ELEMENT-BINDING PROTEIN CLEAVAGE-ACTIVATING PROTEIN"/>
    <property type="match status" value="1"/>
</dbReference>
<dbReference type="InterPro" id="IPR057042">
    <property type="entry name" value="Beta-prop_SCAP"/>
</dbReference>
<keyword evidence="2 9" id="KW-0853">WD repeat</keyword>
<feature type="region of interest" description="Disordered" evidence="10">
    <location>
        <begin position="409"/>
        <end position="445"/>
    </location>
</feature>
<comment type="subcellular location">
    <subcellularLocation>
        <location evidence="1">Endoplasmic reticulum membrane</location>
        <topology evidence="1">Multi-pass membrane protein</topology>
    </subcellularLocation>
</comment>
<accession>A0A0P4VGK9</accession>
<evidence type="ECO:0000256" key="4">
    <source>
        <dbReference type="ARBA" id="ARBA00022737"/>
    </source>
</evidence>
<dbReference type="GO" id="GO:0032934">
    <property type="term" value="F:sterol binding"/>
    <property type="evidence" value="ECO:0007669"/>
    <property type="project" value="InterPro"/>
</dbReference>
<dbReference type="GO" id="GO:0032936">
    <property type="term" value="C:SREBP-SCAP complex"/>
    <property type="evidence" value="ECO:0007669"/>
    <property type="project" value="TreeGrafter"/>
</dbReference>
<dbReference type="Gene3D" id="2.130.10.10">
    <property type="entry name" value="YVTN repeat-like/Quinoprotein amine dehydrogenase"/>
    <property type="match status" value="2"/>
</dbReference>
<reference evidence="14" key="2">
    <citation type="journal article" date="2016" name="PLoS Negl. Trop. Dis.">
        <title>A Deep Insight into the Sialome of Rhodnius neglectus, a Vector of Chagas Disease.</title>
        <authorList>
            <person name="Santiago P.B."/>
            <person name="Assumpcao T.C."/>
            <person name="Araujo C.N."/>
            <person name="Bastos I.M."/>
            <person name="Neves D."/>
            <person name="Silva I.G."/>
            <person name="Charneau S."/>
            <person name="Queiroz R.M."/>
            <person name="Raiol T."/>
            <person name="Oliveira J.V."/>
            <person name="Sousa M.V."/>
            <person name="Calvo E."/>
            <person name="Ribeiro J.M."/>
            <person name="Santana J.M."/>
        </authorList>
    </citation>
    <scope>NUCLEOTIDE SEQUENCE</scope>
    <source>
        <tissue evidence="14">Salivary glands</tissue>
    </source>
</reference>
<keyword evidence="5" id="KW-0256">Endoplasmic reticulum</keyword>
<feature type="repeat" description="WD" evidence="9">
    <location>
        <begin position="722"/>
        <end position="752"/>
    </location>
</feature>
<evidence type="ECO:0000313" key="14">
    <source>
        <dbReference type="EMBL" id="JAI52487.1"/>
    </source>
</evidence>
<feature type="repeat" description="WD" evidence="9">
    <location>
        <begin position="679"/>
        <end position="721"/>
    </location>
</feature>
<dbReference type="InterPro" id="IPR019775">
    <property type="entry name" value="WD40_repeat_CS"/>
</dbReference>
<reference key="1">
    <citation type="submission" date="2015-09" db="EMBL/GenBank/DDBJ databases">
        <title>A Deep insight into the sialome of Rhodnius neglectus, a vector of Chagas disease.</title>
        <authorList>
            <person name="Santiago P.B."/>
            <person name="Assumpcao T.C."/>
            <person name="Araujo C.N."/>
            <person name="Garcia I."/>
            <person name="Queiroz R.M."/>
            <person name="Raiol T."/>
            <person name="Ricart C.A."/>
            <person name="Neves D."/>
            <person name="Calvo E."/>
            <person name="Ribeiro J.M."/>
            <person name="Santana J.M."/>
        </authorList>
    </citation>
    <scope>NUCLEOTIDE SEQUENCE</scope>
    <source>
        <tissue>Salivary glands</tissue>
    </source>
</reference>
<keyword evidence="6 11" id="KW-1133">Transmembrane helix</keyword>
<evidence type="ECO:0000256" key="2">
    <source>
        <dbReference type="ARBA" id="ARBA00022574"/>
    </source>
</evidence>
<keyword evidence="8" id="KW-0325">Glycoprotein</keyword>
<evidence type="ECO:0000256" key="10">
    <source>
        <dbReference type="SAM" id="MobiDB-lite"/>
    </source>
</evidence>
<feature type="transmembrane region" description="Helical" evidence="11">
    <location>
        <begin position="95"/>
        <end position="114"/>
    </location>
</feature>
<evidence type="ECO:0000256" key="8">
    <source>
        <dbReference type="ARBA" id="ARBA00023180"/>
    </source>
</evidence>
<dbReference type="GO" id="GO:0005789">
    <property type="term" value="C:endoplasmic reticulum membrane"/>
    <property type="evidence" value="ECO:0007669"/>
    <property type="project" value="UniProtKB-SubCell"/>
</dbReference>
<evidence type="ECO:0000256" key="5">
    <source>
        <dbReference type="ARBA" id="ARBA00022824"/>
    </source>
</evidence>
<dbReference type="GO" id="GO:0032933">
    <property type="term" value="P:SREBP signaling pathway"/>
    <property type="evidence" value="ECO:0007669"/>
    <property type="project" value="InterPro"/>
</dbReference>
<dbReference type="Pfam" id="PF24017">
    <property type="entry name" value="Beta-prop_SCAP"/>
    <property type="match status" value="1"/>
</dbReference>
<feature type="transmembrane region" description="Helical" evidence="11">
    <location>
        <begin position="278"/>
        <end position="300"/>
    </location>
</feature>
<dbReference type="AlphaFoldDB" id="A0A0P4VGK9"/>
<proteinExistence type="evidence at transcript level"/>
<keyword evidence="12" id="KW-0732">Signal</keyword>
<feature type="compositionally biased region" description="Polar residues" evidence="10">
    <location>
        <begin position="427"/>
        <end position="445"/>
    </location>
</feature>
<evidence type="ECO:0000259" key="13">
    <source>
        <dbReference type="Pfam" id="PF24017"/>
    </source>
</evidence>
<dbReference type="PROSITE" id="PS50082">
    <property type="entry name" value="WD_REPEATS_2"/>
    <property type="match status" value="2"/>
</dbReference>
<evidence type="ECO:0000256" key="1">
    <source>
        <dbReference type="ARBA" id="ARBA00004477"/>
    </source>
</evidence>
<dbReference type="EMBL" id="GDKW01004108">
    <property type="protein sequence ID" value="JAI52487.1"/>
    <property type="molecule type" value="mRNA"/>
</dbReference>
<dbReference type="GO" id="GO:0045540">
    <property type="term" value="P:regulation of cholesterol biosynthetic process"/>
    <property type="evidence" value="ECO:0007669"/>
    <property type="project" value="TreeGrafter"/>
</dbReference>
<evidence type="ECO:0000256" key="11">
    <source>
        <dbReference type="SAM" id="Phobius"/>
    </source>
</evidence>
<evidence type="ECO:0000256" key="12">
    <source>
        <dbReference type="SAM" id="SignalP"/>
    </source>
</evidence>
<sequence length="842" mass="92628">MVGLLCDYFLQMCFFSTVLSLDMRSIEGGHDGLLTSRKRYSTLGRSSLYRSRSSPRLDTSALVNSQNGCATTNDKVPKRLRLVLFWGRTRIVQRAFMLCMVVWIGGFIYSAGIVQRLVPPSTEGDISGVNYPHDHFFGKYKSLLGKEGGSSATVISDDNGINNTAEKIRGTSFSRVLSKVPDARPLQSVKWCYLIAVYNSSAASPCRLAVLPPLRLRSIVSPERAVSLRNPLEGSLAVFKWDSLAMALDPTESEFDYDPTNLPQSWETPYLPSSPLEVLLVMALSVISILVACYTAMVLYRCVCSRNYAQWRSAWTDKGNGKPSNTTQNYNRQALLESMPCELKGSGYMISHLVSDRVSSTVACSYLSGGIDVWCYASGEKQASINRIKYFSSNNKKDLKLRVEDDAISDYESGSPPPLQEHERLSNDTPKTVDGSPNNNGNDLANSFVRREHAISKFTSSGSLCSEADFDDSDSEKDEVSITDVPQIWCMDAADNLIVVGTSSGRLEFWEASTGNLKYIYNGHNSVGVTCVKLTPSRVVVARLDGVLDLLTVQWPCYQHPGNVSIGNCNLVVGANASYNLPSRPVNAGHWRTASAGSIEEMNRRFRASALEGDGKLEGEQTGAPRNTQQMSVVRVSSVRAHQQTIMVVASYSDRVVTGSTDHTLRVFSLVDESLVFTLHGHCGPVTTLFIDVDNPLTAGSGAQDGSVCLWDLLTGACVYCLEAHDGAVAAMTYSSSYVLSLGTDERLCVWDRFHGHLLNTIQMEQCFCSSMVMLTHNLLITSKQGSLIMWDVRTGEPVRLIKLGQKDSYVYINNILPIRDNGQVICDYGNSLVIVRFPSVR</sequence>
<feature type="domain" description="SCAP beta-propeller" evidence="13">
    <location>
        <begin position="640"/>
        <end position="836"/>
    </location>
</feature>
<name>A0A0P4VGK9_9HEMI</name>
<keyword evidence="7 11" id="KW-0472">Membrane</keyword>
<dbReference type="SUPFAM" id="SSF50978">
    <property type="entry name" value="WD40 repeat-like"/>
    <property type="match status" value="1"/>
</dbReference>
<evidence type="ECO:0000256" key="6">
    <source>
        <dbReference type="ARBA" id="ARBA00022989"/>
    </source>
</evidence>
<feature type="signal peptide" evidence="12">
    <location>
        <begin position="1"/>
        <end position="20"/>
    </location>
</feature>
<dbReference type="InterPro" id="IPR001680">
    <property type="entry name" value="WD40_rpt"/>
</dbReference>
<evidence type="ECO:0000256" key="3">
    <source>
        <dbReference type="ARBA" id="ARBA00022692"/>
    </source>
</evidence>
<dbReference type="InterPro" id="IPR036322">
    <property type="entry name" value="WD40_repeat_dom_sf"/>
</dbReference>
<evidence type="ECO:0000256" key="7">
    <source>
        <dbReference type="ARBA" id="ARBA00023136"/>
    </source>
</evidence>
<dbReference type="InterPro" id="IPR015943">
    <property type="entry name" value="WD40/YVTN_repeat-like_dom_sf"/>
</dbReference>
<feature type="chain" id="PRO_5006069840" evidence="12">
    <location>
        <begin position="21"/>
        <end position="842"/>
    </location>
</feature>
<dbReference type="SMART" id="SM00320">
    <property type="entry name" value="WD40"/>
    <property type="match status" value="6"/>
</dbReference>
<evidence type="ECO:0000256" key="9">
    <source>
        <dbReference type="PROSITE-ProRule" id="PRU00221"/>
    </source>
</evidence>
<dbReference type="InterPro" id="IPR030225">
    <property type="entry name" value="SCAP"/>
</dbReference>
<feature type="non-terminal residue" evidence="14">
    <location>
        <position position="842"/>
    </location>
</feature>
<keyword evidence="4" id="KW-0677">Repeat</keyword>
<dbReference type="GO" id="GO:0000139">
    <property type="term" value="C:Golgi membrane"/>
    <property type="evidence" value="ECO:0007669"/>
    <property type="project" value="InterPro"/>
</dbReference>
<dbReference type="PANTHER" id="PTHR46378:SF1">
    <property type="entry name" value="STEROL REGULATORY ELEMENT-BINDING PROTEIN CLEAVAGE-ACTIVATING PROTEIN"/>
    <property type="match status" value="1"/>
</dbReference>